<sequence length="482" mass="54355">MGICSGKTTPVDEQALKSSKNGEHKTDGKQVQKLSDFKVSQSDFISENKGRFRDYYSIGTALGTGAFGEVRKCSNRKTGAIRAVKIIRKDSLDAKEKARFFQEIEILRQLDHPNIVRLYEVFQDDKRYYLVTELCTGGELFDEITNRTYFSEDLKPENILMDTKQNNAIKVIDFGTSQKFDPNKKMNQIFGTAYYIAPEVLKGEYNEKCDLWSIGVILYILLSGKPPFDGNDDKEIVNSVRIGTYSMSGPEWKSITPEAKDLIKKMLTYDITGRITAEQAINHPWIKKKVLEPSDPKATLSALQNLRTFRAEQKMQQAAITFIVSQLASKEEMAELQRAFKALDKNSDGKLSRDELIEGYTHILGDLAEEEVDRIMKIADADGSGEIDYSEWVVATMDKRKLLTNEKLEAAFNLFDKDGGGSISANEIKEVLGVGKNIDEKVWNEIITEVDANGDGEISFLEFKTMMQKLLIDEGQGSTVKR</sequence>
<dbReference type="InterPro" id="IPR017441">
    <property type="entry name" value="Protein_kinase_ATP_BS"/>
</dbReference>
<dbReference type="InParanoid" id="A0A078AW09"/>
<keyword evidence="9" id="KW-0106">Calcium</keyword>
<comment type="catalytic activity">
    <reaction evidence="13">
        <text>L-seryl-[protein] + ATP = O-phospho-L-seryl-[protein] + ADP + H(+)</text>
        <dbReference type="Rhea" id="RHEA:17989"/>
        <dbReference type="Rhea" id="RHEA-COMP:9863"/>
        <dbReference type="Rhea" id="RHEA-COMP:11604"/>
        <dbReference type="ChEBI" id="CHEBI:15378"/>
        <dbReference type="ChEBI" id="CHEBI:29999"/>
        <dbReference type="ChEBI" id="CHEBI:30616"/>
        <dbReference type="ChEBI" id="CHEBI:83421"/>
        <dbReference type="ChEBI" id="CHEBI:456216"/>
        <dbReference type="EC" id="2.7.11.1"/>
    </reaction>
</comment>
<evidence type="ECO:0000256" key="4">
    <source>
        <dbReference type="ARBA" id="ARBA00022679"/>
    </source>
</evidence>
<dbReference type="PROSITE" id="PS00018">
    <property type="entry name" value="EF_HAND_1"/>
    <property type="match status" value="3"/>
</dbReference>
<feature type="domain" description="EF-hand" evidence="17">
    <location>
        <begin position="438"/>
        <end position="473"/>
    </location>
</feature>
<dbReference type="OMA" id="GATDIME"/>
<evidence type="ECO:0000256" key="10">
    <source>
        <dbReference type="ARBA" id="ARBA00022840"/>
    </source>
</evidence>
<dbReference type="SMART" id="SM00054">
    <property type="entry name" value="EFh"/>
    <property type="match status" value="4"/>
</dbReference>
<dbReference type="Gene3D" id="1.10.238.10">
    <property type="entry name" value="EF-hand"/>
    <property type="match status" value="2"/>
</dbReference>
<dbReference type="InterPro" id="IPR000719">
    <property type="entry name" value="Prot_kinase_dom"/>
</dbReference>
<dbReference type="InterPro" id="IPR050205">
    <property type="entry name" value="CDPK_Ser/Thr_kinases"/>
</dbReference>
<dbReference type="InterPro" id="IPR018247">
    <property type="entry name" value="EF_Hand_1_Ca_BS"/>
</dbReference>
<accession>A0A078AW09</accession>
<dbReference type="Gene3D" id="1.10.510.10">
    <property type="entry name" value="Transferase(Phosphotransferase) domain 1"/>
    <property type="match status" value="1"/>
</dbReference>
<evidence type="ECO:0000256" key="8">
    <source>
        <dbReference type="ARBA" id="ARBA00022777"/>
    </source>
</evidence>
<evidence type="ECO:0000256" key="15">
    <source>
        <dbReference type="SAM" id="MobiDB-lite"/>
    </source>
</evidence>
<dbReference type="PROSITE" id="PS50011">
    <property type="entry name" value="PROTEIN_KINASE_DOM"/>
    <property type="match status" value="1"/>
</dbReference>
<keyword evidence="5" id="KW-0479">Metal-binding</keyword>
<evidence type="ECO:0000256" key="11">
    <source>
        <dbReference type="ARBA" id="ARBA00024334"/>
    </source>
</evidence>
<dbReference type="Pfam" id="PF13499">
    <property type="entry name" value="EF-hand_7"/>
    <property type="match status" value="2"/>
</dbReference>
<keyword evidence="19" id="KW-1185">Reference proteome</keyword>
<dbReference type="SUPFAM" id="SSF56112">
    <property type="entry name" value="Protein kinase-like (PK-like)"/>
    <property type="match status" value="1"/>
</dbReference>
<evidence type="ECO:0000259" key="17">
    <source>
        <dbReference type="PROSITE" id="PS50222"/>
    </source>
</evidence>
<name>A0A078AW09_STYLE</name>
<dbReference type="SUPFAM" id="SSF47473">
    <property type="entry name" value="EF-hand"/>
    <property type="match status" value="1"/>
</dbReference>
<dbReference type="InterPro" id="IPR002048">
    <property type="entry name" value="EF_hand_dom"/>
</dbReference>
<dbReference type="PROSITE" id="PS00107">
    <property type="entry name" value="PROTEIN_KINASE_ATP"/>
    <property type="match status" value="1"/>
</dbReference>
<evidence type="ECO:0000256" key="12">
    <source>
        <dbReference type="ARBA" id="ARBA00047899"/>
    </source>
</evidence>
<feature type="domain" description="EF-hand" evidence="17">
    <location>
        <begin position="403"/>
        <end position="437"/>
    </location>
</feature>
<protein>
    <recommendedName>
        <fullName evidence="2">non-specific serine/threonine protein kinase</fullName>
        <ecNumber evidence="2">2.7.11.1</ecNumber>
    </recommendedName>
</protein>
<comment type="cofactor">
    <cofactor evidence="1">
        <name>Mg(2+)</name>
        <dbReference type="ChEBI" id="CHEBI:18420"/>
    </cofactor>
</comment>
<dbReference type="AlphaFoldDB" id="A0A078AW09"/>
<dbReference type="Proteomes" id="UP000039865">
    <property type="component" value="Unassembled WGS sequence"/>
</dbReference>
<evidence type="ECO:0000256" key="7">
    <source>
        <dbReference type="ARBA" id="ARBA00022741"/>
    </source>
</evidence>
<keyword evidence="7 14" id="KW-0547">Nucleotide-binding</keyword>
<evidence type="ECO:0000256" key="9">
    <source>
        <dbReference type="ARBA" id="ARBA00022837"/>
    </source>
</evidence>
<feature type="binding site" evidence="14">
    <location>
        <position position="89"/>
    </location>
    <ligand>
        <name>ATP</name>
        <dbReference type="ChEBI" id="CHEBI:30616"/>
    </ligand>
</feature>
<evidence type="ECO:0000313" key="19">
    <source>
        <dbReference type="Proteomes" id="UP000039865"/>
    </source>
</evidence>
<evidence type="ECO:0000256" key="6">
    <source>
        <dbReference type="ARBA" id="ARBA00022737"/>
    </source>
</evidence>
<feature type="domain" description="Protein kinase" evidence="16">
    <location>
        <begin position="56"/>
        <end position="286"/>
    </location>
</feature>
<dbReference type="CDD" id="cd00051">
    <property type="entry name" value="EFh"/>
    <property type="match status" value="2"/>
</dbReference>
<dbReference type="Pfam" id="PF07714">
    <property type="entry name" value="PK_Tyr_Ser-Thr"/>
    <property type="match status" value="1"/>
</dbReference>
<keyword evidence="6" id="KW-0677">Repeat</keyword>
<dbReference type="Pfam" id="PF00069">
    <property type="entry name" value="Pkinase"/>
    <property type="match status" value="1"/>
</dbReference>
<dbReference type="InterPro" id="IPR001245">
    <property type="entry name" value="Ser-Thr/Tyr_kinase_cat_dom"/>
</dbReference>
<dbReference type="SMART" id="SM00220">
    <property type="entry name" value="S_TKc"/>
    <property type="match status" value="1"/>
</dbReference>
<keyword evidence="8" id="KW-0418">Kinase</keyword>
<dbReference type="InterPro" id="IPR011009">
    <property type="entry name" value="Kinase-like_dom_sf"/>
</dbReference>
<evidence type="ECO:0000256" key="14">
    <source>
        <dbReference type="PROSITE-ProRule" id="PRU10141"/>
    </source>
</evidence>
<evidence type="ECO:0000256" key="5">
    <source>
        <dbReference type="ARBA" id="ARBA00022723"/>
    </source>
</evidence>
<keyword evidence="4" id="KW-0808">Transferase</keyword>
<organism evidence="18 19">
    <name type="scientific">Stylonychia lemnae</name>
    <name type="common">Ciliate</name>
    <dbReference type="NCBI Taxonomy" id="5949"/>
    <lineage>
        <taxon>Eukaryota</taxon>
        <taxon>Sar</taxon>
        <taxon>Alveolata</taxon>
        <taxon>Ciliophora</taxon>
        <taxon>Intramacronucleata</taxon>
        <taxon>Spirotrichea</taxon>
        <taxon>Stichotrichia</taxon>
        <taxon>Sporadotrichida</taxon>
        <taxon>Oxytrichidae</taxon>
        <taxon>Stylonychinae</taxon>
        <taxon>Stylonychia</taxon>
    </lineage>
</organism>
<evidence type="ECO:0000256" key="13">
    <source>
        <dbReference type="ARBA" id="ARBA00048679"/>
    </source>
</evidence>
<dbReference type="InterPro" id="IPR011992">
    <property type="entry name" value="EF-hand-dom_pair"/>
</dbReference>
<dbReference type="EMBL" id="CCKQ01014576">
    <property type="protein sequence ID" value="CDW86359.1"/>
    <property type="molecule type" value="Genomic_DNA"/>
</dbReference>
<dbReference type="GO" id="GO:0004674">
    <property type="term" value="F:protein serine/threonine kinase activity"/>
    <property type="evidence" value="ECO:0007669"/>
    <property type="project" value="UniProtKB-KW"/>
</dbReference>
<dbReference type="PANTHER" id="PTHR24349">
    <property type="entry name" value="SERINE/THREONINE-PROTEIN KINASE"/>
    <property type="match status" value="1"/>
</dbReference>
<feature type="domain" description="EF-hand" evidence="17">
    <location>
        <begin position="367"/>
        <end position="402"/>
    </location>
</feature>
<dbReference type="FunFam" id="1.10.238.10:FF:000299">
    <property type="entry name" value="Uncharacterized protein"/>
    <property type="match status" value="1"/>
</dbReference>
<comment type="similarity">
    <text evidence="11">Belongs to the protein kinase superfamily. Ser/Thr protein kinase family. CDPK subfamily.</text>
</comment>
<dbReference type="EC" id="2.7.11.1" evidence="2"/>
<dbReference type="OrthoDB" id="40902at2759"/>
<gene>
    <name evidence="18" type="primary">Contig1479.g57</name>
    <name evidence="18" type="ORF">STYLEM_15453</name>
</gene>
<dbReference type="FunFam" id="3.30.200.20:FF:000315">
    <property type="entry name" value="Calcium-dependent protein kinase 3"/>
    <property type="match status" value="1"/>
</dbReference>
<feature type="domain" description="EF-hand" evidence="17">
    <location>
        <begin position="331"/>
        <end position="366"/>
    </location>
</feature>
<dbReference type="FunFam" id="1.10.238.10:FF:000585">
    <property type="entry name" value="Calcium-dependent protein kinase-a"/>
    <property type="match status" value="1"/>
</dbReference>
<dbReference type="CDD" id="cd05117">
    <property type="entry name" value="STKc_CAMK"/>
    <property type="match status" value="1"/>
</dbReference>
<proteinExistence type="inferred from homology"/>
<evidence type="ECO:0000259" key="16">
    <source>
        <dbReference type="PROSITE" id="PS50011"/>
    </source>
</evidence>
<dbReference type="GO" id="GO:0005509">
    <property type="term" value="F:calcium ion binding"/>
    <property type="evidence" value="ECO:0007669"/>
    <property type="project" value="InterPro"/>
</dbReference>
<dbReference type="Gene3D" id="3.30.200.20">
    <property type="entry name" value="Phosphorylase Kinase, domain 1"/>
    <property type="match status" value="1"/>
</dbReference>
<keyword evidence="10 14" id="KW-0067">ATP-binding</keyword>
<dbReference type="GO" id="GO:0005524">
    <property type="term" value="F:ATP binding"/>
    <property type="evidence" value="ECO:0007669"/>
    <property type="project" value="UniProtKB-UniRule"/>
</dbReference>
<evidence type="ECO:0000256" key="2">
    <source>
        <dbReference type="ARBA" id="ARBA00012513"/>
    </source>
</evidence>
<evidence type="ECO:0000256" key="1">
    <source>
        <dbReference type="ARBA" id="ARBA00001946"/>
    </source>
</evidence>
<feature type="region of interest" description="Disordered" evidence="15">
    <location>
        <begin position="1"/>
        <end position="30"/>
    </location>
</feature>
<evidence type="ECO:0000256" key="3">
    <source>
        <dbReference type="ARBA" id="ARBA00022527"/>
    </source>
</evidence>
<comment type="catalytic activity">
    <reaction evidence="12">
        <text>L-threonyl-[protein] + ATP = O-phospho-L-threonyl-[protein] + ADP + H(+)</text>
        <dbReference type="Rhea" id="RHEA:46608"/>
        <dbReference type="Rhea" id="RHEA-COMP:11060"/>
        <dbReference type="Rhea" id="RHEA-COMP:11605"/>
        <dbReference type="ChEBI" id="CHEBI:15378"/>
        <dbReference type="ChEBI" id="CHEBI:30013"/>
        <dbReference type="ChEBI" id="CHEBI:30616"/>
        <dbReference type="ChEBI" id="CHEBI:61977"/>
        <dbReference type="ChEBI" id="CHEBI:456216"/>
        <dbReference type="EC" id="2.7.11.1"/>
    </reaction>
</comment>
<dbReference type="PROSITE" id="PS50222">
    <property type="entry name" value="EF_HAND_2"/>
    <property type="match status" value="4"/>
</dbReference>
<evidence type="ECO:0000313" key="18">
    <source>
        <dbReference type="EMBL" id="CDW86359.1"/>
    </source>
</evidence>
<feature type="compositionally biased region" description="Basic and acidic residues" evidence="15">
    <location>
        <begin position="20"/>
        <end position="30"/>
    </location>
</feature>
<reference evidence="18 19" key="1">
    <citation type="submission" date="2014-06" db="EMBL/GenBank/DDBJ databases">
        <authorList>
            <person name="Swart Estienne"/>
        </authorList>
    </citation>
    <scope>NUCLEOTIDE SEQUENCE [LARGE SCALE GENOMIC DNA]</scope>
    <source>
        <strain evidence="18 19">130c</strain>
    </source>
</reference>
<keyword evidence="3" id="KW-0723">Serine/threonine-protein kinase</keyword>